<evidence type="ECO:0000259" key="3">
    <source>
        <dbReference type="PROSITE" id="PS50006"/>
    </source>
</evidence>
<evidence type="ECO:0000256" key="2">
    <source>
        <dbReference type="SAM" id="MobiDB-lite"/>
    </source>
</evidence>
<evidence type="ECO:0000259" key="4">
    <source>
        <dbReference type="PROSITE" id="PS50137"/>
    </source>
</evidence>
<dbReference type="AlphaFoldDB" id="A0A9P6F3B2"/>
<sequence>MTFVVPQLPVKATTAAAQSTGDSQEAQEHTSESAGSPSTPATSQEQEKKGDEGVFAMPAAPVKRASSESGSMPPPPPPLFPKDQSKESSKPSSADADGSTPPPPQPQQQQKQPTKPTGGPSGPPPNAPPLKYQKPAWSGYPNQQFFFEVIKNGVLVDKIQAPLKEFLTIGRLPMCDIEMEHPSLSRYHAVIQFKSSGETFLYDLNSSHGTKLNKSNIPPQMHVKIKPGDQLRFGESTRIYLFQTEEAVDQEEEEKEVVRKMIEKQNRERPARSKEEEEEEEFNSWGMAPDAVDEDDMEDAAMMDGSGPRRQVDPDASYRKDPKKALRHYLESKGYSCEFEVEESGPGHAREYTARIRLPIETSMGPVYGEATTGKRKDAEREAALDACIQLDSRGMLSNNSKGSSEGSYSRAQKIENSDDDDDDFYDRTAKKKKTTTKKSDQTADTHDSLIQKQTALLSQISALETQIQNFDATVAARKQLEESGDLDAYMASLEKDKSTGKESKGKLVQMLAGMRKEEKRLVMLIEYTKPVDIMAKIGHGPGTASATKIQQEQQQPAAAAATAKRHSEADSTSTTTEVKKPRVLGPSLPPPS</sequence>
<comment type="caution">
    <text evidence="5">The sequence shown here is derived from an EMBL/GenBank/DDBJ whole genome shotgun (WGS) entry which is preliminary data.</text>
</comment>
<feature type="compositionally biased region" description="Low complexity" evidence="2">
    <location>
        <begin position="551"/>
        <end position="563"/>
    </location>
</feature>
<dbReference type="InterPro" id="IPR008984">
    <property type="entry name" value="SMAD_FHA_dom_sf"/>
</dbReference>
<feature type="compositionally biased region" description="Basic and acidic residues" evidence="2">
    <location>
        <begin position="438"/>
        <end position="447"/>
    </location>
</feature>
<feature type="compositionally biased region" description="Polar residues" evidence="2">
    <location>
        <begin position="396"/>
        <end position="411"/>
    </location>
</feature>
<dbReference type="Pfam" id="PF03368">
    <property type="entry name" value="Dicer_dimer"/>
    <property type="match status" value="1"/>
</dbReference>
<feature type="compositionally biased region" description="Basic and acidic residues" evidence="2">
    <location>
        <begin position="264"/>
        <end position="275"/>
    </location>
</feature>
<accession>A0A9P6F3B2</accession>
<feature type="region of interest" description="Disordered" evidence="2">
    <location>
        <begin position="1"/>
        <end position="135"/>
    </location>
</feature>
<feature type="compositionally biased region" description="Low complexity" evidence="2">
    <location>
        <begin position="107"/>
        <end position="118"/>
    </location>
</feature>
<dbReference type="PANTHER" id="PTHR23308">
    <property type="entry name" value="NUCLEAR INHIBITOR OF PROTEIN PHOSPHATASE-1"/>
    <property type="match status" value="1"/>
</dbReference>
<feature type="region of interest" description="Disordered" evidence="2">
    <location>
        <begin position="539"/>
        <end position="593"/>
    </location>
</feature>
<dbReference type="SUPFAM" id="SSF54768">
    <property type="entry name" value="dsRNA-binding domain-like"/>
    <property type="match status" value="1"/>
</dbReference>
<dbReference type="SMART" id="SM00240">
    <property type="entry name" value="FHA"/>
    <property type="match status" value="1"/>
</dbReference>
<dbReference type="CDD" id="cd19856">
    <property type="entry name" value="DSRM_Kanadaptin"/>
    <property type="match status" value="1"/>
</dbReference>
<evidence type="ECO:0000313" key="6">
    <source>
        <dbReference type="Proteomes" id="UP000723463"/>
    </source>
</evidence>
<gene>
    <name evidence="5" type="primary">SLC4A1AP</name>
    <name evidence="5" type="ORF">EC957_002523</name>
</gene>
<dbReference type="InterPro" id="IPR050923">
    <property type="entry name" value="Cell_Proc_Reg/RNA_Proc"/>
</dbReference>
<protein>
    <submittedName>
        <fullName evidence="5">Kanadaptin</fullName>
    </submittedName>
</protein>
<feature type="region of interest" description="Disordered" evidence="2">
    <location>
        <begin position="303"/>
        <end position="322"/>
    </location>
</feature>
<dbReference type="PROSITE" id="PS50006">
    <property type="entry name" value="FHA_DOMAIN"/>
    <property type="match status" value="1"/>
</dbReference>
<dbReference type="Proteomes" id="UP000723463">
    <property type="component" value="Unassembled WGS sequence"/>
</dbReference>
<dbReference type="EMBL" id="JAAAXW010000151">
    <property type="protein sequence ID" value="KAF9541963.1"/>
    <property type="molecule type" value="Genomic_DNA"/>
</dbReference>
<reference evidence="5" key="1">
    <citation type="journal article" date="2020" name="Fungal Divers.">
        <title>Resolving the Mortierellaceae phylogeny through synthesis of multi-gene phylogenetics and phylogenomics.</title>
        <authorList>
            <person name="Vandepol N."/>
            <person name="Liber J."/>
            <person name="Desiro A."/>
            <person name="Na H."/>
            <person name="Kennedy M."/>
            <person name="Barry K."/>
            <person name="Grigoriev I.V."/>
            <person name="Miller A.N."/>
            <person name="O'Donnell K."/>
            <person name="Stajich J.E."/>
            <person name="Bonito G."/>
        </authorList>
    </citation>
    <scope>NUCLEOTIDE SEQUENCE</scope>
    <source>
        <strain evidence="5">NRRL 2591</strain>
    </source>
</reference>
<organism evidence="5 6">
    <name type="scientific">Mortierella hygrophila</name>
    <dbReference type="NCBI Taxonomy" id="979708"/>
    <lineage>
        <taxon>Eukaryota</taxon>
        <taxon>Fungi</taxon>
        <taxon>Fungi incertae sedis</taxon>
        <taxon>Mucoromycota</taxon>
        <taxon>Mortierellomycotina</taxon>
        <taxon>Mortierellomycetes</taxon>
        <taxon>Mortierellales</taxon>
        <taxon>Mortierellaceae</taxon>
        <taxon>Mortierella</taxon>
    </lineage>
</organism>
<dbReference type="InterPro" id="IPR014720">
    <property type="entry name" value="dsRBD_dom"/>
</dbReference>
<dbReference type="InterPro" id="IPR000253">
    <property type="entry name" value="FHA_dom"/>
</dbReference>
<feature type="compositionally biased region" description="Polar residues" evidence="2">
    <location>
        <begin position="32"/>
        <end position="44"/>
    </location>
</feature>
<feature type="compositionally biased region" description="Basic and acidic residues" evidence="2">
    <location>
        <begin position="310"/>
        <end position="322"/>
    </location>
</feature>
<dbReference type="GO" id="GO:0003723">
    <property type="term" value="F:RNA binding"/>
    <property type="evidence" value="ECO:0007669"/>
    <property type="project" value="UniProtKB-UniRule"/>
</dbReference>
<name>A0A9P6F3B2_9FUNG</name>
<feature type="region of interest" description="Disordered" evidence="2">
    <location>
        <begin position="338"/>
        <end position="447"/>
    </location>
</feature>
<feature type="domain" description="FHA" evidence="3">
    <location>
        <begin position="167"/>
        <end position="217"/>
    </location>
</feature>
<proteinExistence type="predicted"/>
<dbReference type="InterPro" id="IPR005034">
    <property type="entry name" value="Dicer_dimerisation"/>
</dbReference>
<feature type="compositionally biased region" description="Basic and acidic residues" evidence="2">
    <location>
        <begin position="373"/>
        <end position="384"/>
    </location>
</feature>
<dbReference type="Pfam" id="PF00498">
    <property type="entry name" value="FHA"/>
    <property type="match status" value="1"/>
</dbReference>
<keyword evidence="1" id="KW-0694">RNA-binding</keyword>
<feature type="compositionally biased region" description="Polar residues" evidence="2">
    <location>
        <begin position="15"/>
        <end position="24"/>
    </location>
</feature>
<dbReference type="SMART" id="SM00358">
    <property type="entry name" value="DSRM"/>
    <property type="match status" value="1"/>
</dbReference>
<keyword evidence="6" id="KW-1185">Reference proteome</keyword>
<dbReference type="SUPFAM" id="SSF49879">
    <property type="entry name" value="SMAD/FHA domain"/>
    <property type="match status" value="1"/>
</dbReference>
<feature type="domain" description="DRBM" evidence="4">
    <location>
        <begin position="321"/>
        <end position="393"/>
    </location>
</feature>
<evidence type="ECO:0000313" key="5">
    <source>
        <dbReference type="EMBL" id="KAF9541963.1"/>
    </source>
</evidence>
<dbReference type="Gene3D" id="3.30.160.20">
    <property type="match status" value="1"/>
</dbReference>
<dbReference type="PROSITE" id="PS50137">
    <property type="entry name" value="DS_RBD"/>
    <property type="match status" value="1"/>
</dbReference>
<feature type="region of interest" description="Disordered" evidence="2">
    <location>
        <begin position="264"/>
        <end position="290"/>
    </location>
</feature>
<dbReference type="GO" id="GO:0016891">
    <property type="term" value="F:RNA endonuclease activity producing 5'-phosphomonoesters, hydrolytic mechanism"/>
    <property type="evidence" value="ECO:0007669"/>
    <property type="project" value="InterPro"/>
</dbReference>
<evidence type="ECO:0000256" key="1">
    <source>
        <dbReference type="PROSITE-ProRule" id="PRU00266"/>
    </source>
</evidence>
<dbReference type="Gene3D" id="2.60.200.20">
    <property type="match status" value="1"/>
</dbReference>